<sequence length="1002" mass="114288">MVLRCDLRAHSTDMLVPQLLILTFSQPLYNDCVRTSCLIFLAVTKCWASQFGFIAVEYKRRNGQVLNSPMAVVIQEMVACDVSGVLFTLDPVTSNPSIITITANYGLGETVVSGAVEPDTVVLRRKDNEVLELDSVAVGNKHQKMVMLDSGGTSTVELDENSKTQSCLSREFALRLGELAIKIERYYKCSCDIEWGILDKKIYILQSRPVTTAAATTDYEIKHEFDTPLQCENQYLTVANVGEVMPGAVSTLGLELATKYFNSVIRRIMTTGMVDNLFANKYFLTGMLSFYNHLMMTAAELIIQNGLDTINSKAFMMSTFGRILDDPELFEYAKTKIKKGFKQSFKMTLEYYWDLFTFDFGYKKIRNKIYNHPLSFLKQKTAEETFTAILKSCSDFDDAGMYHIGCSSASSNWNMYLFSILYQSKGSFDTDVYGDFSKLLASSSDVESASIPQAMQEVADQIVKDIGCKKFSSMSVEDAEEWLKTSTSQAGHKFRQFLEKHGHRCIKETDVRSITWGMNPKQLVKLLQNLAAATKEDITKKDDSQDIFSQLRVPLNFISKCLLKFVVPQCRRGIRGREAGKSLSMKSFDSWRKGYLRLGKQMVSEGRLPDADLIFFLRLDEIKDLLNTRSPNLISRANHRRKLFPILNKYKFPEIMKGIPKPINAEEESMDSQEFIADLTMKADSGILSSTVKENHCDLYPCIDDHLMIPVLNSTFVKCIKRSYCGLSDNNVSLFPISQKSLFHLSFKSVSVKQVDDDFLVQLRLSSALSVDFSKEGHQTSLILKISFGKGIACYEFSIPFSFFMYFKDDFVLPCFRIPSSYKHELKLVLFAYWNDPFKSITEILLMQAVKYSLKNVTEVYKFKGNVFKTTYDFDSKNFYLIMNRTVDSQCLFYHNISISESSQDNICNKHKPVVHRWVSFSRKSCDSVSYSRSNFTSSQGNAPMYCIHAVLKKYRDCELLYPDNFIEIFFFQLPGDVYNNSKSETSICDKWNLTMDAKINK</sequence>
<organism evidence="3 4">
    <name type="scientific">Trichonephila inaurata madagascariensis</name>
    <dbReference type="NCBI Taxonomy" id="2747483"/>
    <lineage>
        <taxon>Eukaryota</taxon>
        <taxon>Metazoa</taxon>
        <taxon>Ecdysozoa</taxon>
        <taxon>Arthropoda</taxon>
        <taxon>Chelicerata</taxon>
        <taxon>Arachnida</taxon>
        <taxon>Araneae</taxon>
        <taxon>Araneomorphae</taxon>
        <taxon>Entelegynae</taxon>
        <taxon>Araneoidea</taxon>
        <taxon>Nephilidae</taxon>
        <taxon>Trichonephila</taxon>
        <taxon>Trichonephila inaurata</taxon>
    </lineage>
</organism>
<keyword evidence="4" id="KW-1185">Reference proteome</keyword>
<reference evidence="3" key="1">
    <citation type="submission" date="2020-08" db="EMBL/GenBank/DDBJ databases">
        <title>Multicomponent nature underlies the extraordinary mechanical properties of spider dragline silk.</title>
        <authorList>
            <person name="Kono N."/>
            <person name="Nakamura H."/>
            <person name="Mori M."/>
            <person name="Yoshida Y."/>
            <person name="Ohtoshi R."/>
            <person name="Malay A.D."/>
            <person name="Moran D.A.P."/>
            <person name="Tomita M."/>
            <person name="Numata K."/>
            <person name="Arakawa K."/>
        </authorList>
    </citation>
    <scope>NUCLEOTIDE SEQUENCE</scope>
</reference>
<evidence type="ECO:0000313" key="3">
    <source>
        <dbReference type="EMBL" id="GFY49866.1"/>
    </source>
</evidence>
<dbReference type="SUPFAM" id="SSF56059">
    <property type="entry name" value="Glutathione synthetase ATP-binding domain-like"/>
    <property type="match status" value="1"/>
</dbReference>
<name>A0A8X6XBL5_9ARAC</name>
<dbReference type="PANTHER" id="PTHR43615">
    <property type="entry name" value="PHOSPHOENOLPYRUVATE SYNTHASE-RELATED"/>
    <property type="match status" value="1"/>
</dbReference>
<dbReference type="PANTHER" id="PTHR43615:SF1">
    <property type="entry name" value="PPDK_N DOMAIN-CONTAINING PROTEIN"/>
    <property type="match status" value="1"/>
</dbReference>
<accession>A0A8X6XBL5</accession>
<dbReference type="Proteomes" id="UP000886998">
    <property type="component" value="Unassembled WGS sequence"/>
</dbReference>
<dbReference type="InterPro" id="IPR002192">
    <property type="entry name" value="PPDK_AMP/ATP-bd"/>
</dbReference>
<dbReference type="InterPro" id="IPR051549">
    <property type="entry name" value="PEP_Utilizing_Enz"/>
</dbReference>
<dbReference type="Gene3D" id="3.30.470.20">
    <property type="entry name" value="ATP-grasp fold, B domain"/>
    <property type="match status" value="1"/>
</dbReference>
<protein>
    <submittedName>
        <fullName evidence="3">Uncharacterized phosphotransferase YvkC</fullName>
    </submittedName>
</protein>
<dbReference type="Gene3D" id="3.30.1490.20">
    <property type="entry name" value="ATP-grasp fold, A domain"/>
    <property type="match status" value="1"/>
</dbReference>
<evidence type="ECO:0000313" key="4">
    <source>
        <dbReference type="Proteomes" id="UP000886998"/>
    </source>
</evidence>
<dbReference type="AlphaFoldDB" id="A0A8X6XBL5"/>
<comment type="similarity">
    <text evidence="1">Belongs to the PEP-utilizing enzyme family.</text>
</comment>
<evidence type="ECO:0000259" key="2">
    <source>
        <dbReference type="Pfam" id="PF01326"/>
    </source>
</evidence>
<dbReference type="GO" id="GO:0016301">
    <property type="term" value="F:kinase activity"/>
    <property type="evidence" value="ECO:0007669"/>
    <property type="project" value="InterPro"/>
</dbReference>
<dbReference type="Pfam" id="PF01326">
    <property type="entry name" value="PPDK_N"/>
    <property type="match status" value="1"/>
</dbReference>
<dbReference type="EMBL" id="BMAV01007193">
    <property type="protein sequence ID" value="GFY49866.1"/>
    <property type="molecule type" value="Genomic_DNA"/>
</dbReference>
<evidence type="ECO:0000256" key="1">
    <source>
        <dbReference type="ARBA" id="ARBA00007837"/>
    </source>
</evidence>
<proteinExistence type="inferred from homology"/>
<gene>
    <name evidence="3" type="primary">yvkC</name>
    <name evidence="3" type="ORF">TNIN_291751</name>
</gene>
<dbReference type="InterPro" id="IPR013815">
    <property type="entry name" value="ATP_grasp_subdomain_1"/>
</dbReference>
<dbReference type="GO" id="GO:0005524">
    <property type="term" value="F:ATP binding"/>
    <property type="evidence" value="ECO:0007669"/>
    <property type="project" value="InterPro"/>
</dbReference>
<dbReference type="OrthoDB" id="6123450at2759"/>
<feature type="domain" description="Pyruvate phosphate dikinase AMP/ATP-binding" evidence="2">
    <location>
        <begin position="40"/>
        <end position="224"/>
    </location>
</feature>
<comment type="caution">
    <text evidence="3">The sequence shown here is derived from an EMBL/GenBank/DDBJ whole genome shotgun (WGS) entry which is preliminary data.</text>
</comment>